<accession>A0A183FGG0</accession>
<dbReference type="WBParaSite" id="HPBE_0000573701-mRNA-1">
    <property type="protein sequence ID" value="HPBE_0000573701-mRNA-1"/>
    <property type="gene ID" value="HPBE_0000573701"/>
</dbReference>
<name>A0A183FGG0_HELPZ</name>
<proteinExistence type="predicted"/>
<reference evidence="2 3" key="1">
    <citation type="submission" date="2018-11" db="EMBL/GenBank/DDBJ databases">
        <authorList>
            <consortium name="Pathogen Informatics"/>
        </authorList>
    </citation>
    <scope>NUCLEOTIDE SEQUENCE [LARGE SCALE GENOMIC DNA]</scope>
</reference>
<dbReference type="Proteomes" id="UP000050761">
    <property type="component" value="Unassembled WGS sequence"/>
</dbReference>
<gene>
    <name evidence="2" type="ORF">HPBE_LOCUS5738</name>
</gene>
<feature type="compositionally biased region" description="Basic and acidic residues" evidence="1">
    <location>
        <begin position="32"/>
        <end position="41"/>
    </location>
</feature>
<evidence type="ECO:0000313" key="3">
    <source>
        <dbReference type="Proteomes" id="UP000050761"/>
    </source>
</evidence>
<evidence type="ECO:0000256" key="1">
    <source>
        <dbReference type="SAM" id="MobiDB-lite"/>
    </source>
</evidence>
<protein>
    <submittedName>
        <fullName evidence="4">Myelin basic protein</fullName>
    </submittedName>
</protein>
<evidence type="ECO:0000313" key="4">
    <source>
        <dbReference type="WBParaSite" id="HPBE_0000573701-mRNA-1"/>
    </source>
</evidence>
<dbReference type="AlphaFoldDB" id="A0A183FGG0"/>
<feature type="region of interest" description="Disordered" evidence="1">
    <location>
        <begin position="1"/>
        <end position="92"/>
    </location>
</feature>
<reference evidence="4" key="2">
    <citation type="submission" date="2019-09" db="UniProtKB">
        <authorList>
            <consortium name="WormBaseParasite"/>
        </authorList>
    </citation>
    <scope>IDENTIFICATION</scope>
</reference>
<organism evidence="3 4">
    <name type="scientific">Heligmosomoides polygyrus</name>
    <name type="common">Parasitic roundworm</name>
    <dbReference type="NCBI Taxonomy" id="6339"/>
    <lineage>
        <taxon>Eukaryota</taxon>
        <taxon>Metazoa</taxon>
        <taxon>Ecdysozoa</taxon>
        <taxon>Nematoda</taxon>
        <taxon>Chromadorea</taxon>
        <taxon>Rhabditida</taxon>
        <taxon>Rhabditina</taxon>
        <taxon>Rhabditomorpha</taxon>
        <taxon>Strongyloidea</taxon>
        <taxon>Heligmosomidae</taxon>
        <taxon>Heligmosomoides</taxon>
    </lineage>
</organism>
<accession>A0A3P7YLT8</accession>
<evidence type="ECO:0000313" key="2">
    <source>
        <dbReference type="EMBL" id="VDO65653.1"/>
    </source>
</evidence>
<sequence length="122" mass="13845">MDSQKSARFNRSPRNEASSRSRSPKRLFRWSSSDDDKDRKQAGGPTSHYGGPTFGPGAKRLAKPHTPSPPAKKTVPTPASSSAPKYKTMEKNDEQVLERFRADLEELKESFRCKEQRRRDLP</sequence>
<dbReference type="EMBL" id="UZAH01025530">
    <property type="protein sequence ID" value="VDO65653.1"/>
    <property type="molecule type" value="Genomic_DNA"/>
</dbReference>
<keyword evidence="3" id="KW-1185">Reference proteome</keyword>